<dbReference type="EMBL" id="VSSQ01107894">
    <property type="protein sequence ID" value="MPN46871.1"/>
    <property type="molecule type" value="Genomic_DNA"/>
</dbReference>
<feature type="region of interest" description="Disordered" evidence="1">
    <location>
        <begin position="21"/>
        <end position="56"/>
    </location>
</feature>
<evidence type="ECO:0000313" key="2">
    <source>
        <dbReference type="EMBL" id="MPN46871.1"/>
    </source>
</evidence>
<proteinExistence type="predicted"/>
<accession>A0A645I6E2</accession>
<organism evidence="2">
    <name type="scientific">bioreactor metagenome</name>
    <dbReference type="NCBI Taxonomy" id="1076179"/>
    <lineage>
        <taxon>unclassified sequences</taxon>
        <taxon>metagenomes</taxon>
        <taxon>ecological metagenomes</taxon>
    </lineage>
</organism>
<comment type="caution">
    <text evidence="2">The sequence shown here is derived from an EMBL/GenBank/DDBJ whole genome shotgun (WGS) entry which is preliminary data.</text>
</comment>
<protein>
    <submittedName>
        <fullName evidence="2">Uncharacterized protein</fullName>
    </submittedName>
</protein>
<gene>
    <name evidence="2" type="ORF">SDC9_194470</name>
</gene>
<evidence type="ECO:0000256" key="1">
    <source>
        <dbReference type="SAM" id="MobiDB-lite"/>
    </source>
</evidence>
<dbReference type="AlphaFoldDB" id="A0A645I6E2"/>
<name>A0A645I6E2_9ZZZZ</name>
<reference evidence="2" key="1">
    <citation type="submission" date="2019-08" db="EMBL/GenBank/DDBJ databases">
        <authorList>
            <person name="Kucharzyk K."/>
            <person name="Murdoch R.W."/>
            <person name="Higgins S."/>
            <person name="Loffler F."/>
        </authorList>
    </citation>
    <scope>NUCLEOTIDE SEQUENCE</scope>
</reference>
<sequence length="92" mass="10995">MFAQSGMKDVDYKFERYQQENLNSKDTDLLKQNHSDRSYSERNQHNKNEENNTRREYSNIFKKANIQDEQIDDGANDILTSRYSSMMIEAYV</sequence>